<protein>
    <submittedName>
        <fullName evidence="2">Transposase</fullName>
    </submittedName>
</protein>
<reference evidence="2 3" key="1">
    <citation type="journal article" date="2020" name="Microorganisms">
        <title>Reliable Identification of Environmental Pseudomonas Isolates Using the rpoD Gene.</title>
        <authorList>
            <consortium name="The Broad Institute Genome Sequencing Platform"/>
            <person name="Girard L."/>
            <person name="Lood C."/>
            <person name="Rokni-Zadeh H."/>
            <person name="van Noort V."/>
            <person name="Lavigne R."/>
            <person name="De Mot R."/>
        </authorList>
    </citation>
    <scope>NUCLEOTIDE SEQUENCE [LARGE SCALE GENOMIC DNA]</scope>
    <source>
        <strain evidence="2 3">SWRI65</strain>
    </source>
</reference>
<dbReference type="Pfam" id="PF01797">
    <property type="entry name" value="Y1_Tnp"/>
    <property type="match status" value="1"/>
</dbReference>
<organism evidence="2 3">
    <name type="scientific">Pseudomonas hamedanensis</name>
    <dbReference type="NCBI Taxonomy" id="2745504"/>
    <lineage>
        <taxon>Bacteria</taxon>
        <taxon>Pseudomonadati</taxon>
        <taxon>Pseudomonadota</taxon>
        <taxon>Gammaproteobacteria</taxon>
        <taxon>Pseudomonadales</taxon>
        <taxon>Pseudomonadaceae</taxon>
        <taxon>Pseudomonas</taxon>
    </lineage>
</organism>
<keyword evidence="3" id="KW-1185">Reference proteome</keyword>
<gene>
    <name evidence="2" type="ORF">HU739_009610</name>
</gene>
<dbReference type="SUPFAM" id="SSF143422">
    <property type="entry name" value="Transposase IS200-like"/>
    <property type="match status" value="1"/>
</dbReference>
<dbReference type="AlphaFoldDB" id="A0A9E6P360"/>
<dbReference type="Gene3D" id="3.30.70.1290">
    <property type="entry name" value="Transposase IS200-like"/>
    <property type="match status" value="1"/>
</dbReference>
<name>A0A9E6P360_9PSED</name>
<sequence>MPDLPAAHKLRVGRYAEVSRIYLLTSNTHQRRPIFTDFALGRLVADQLQNAQESGLVNSLAWVVMPDHFHWLIELRSGSLSALMQKTKSLSTRSVRQATGEISVLWQRGFHDRALRKDDDLVKMARYVVANPLRAGLVDKLGEYPLWGAIWV</sequence>
<dbReference type="GO" id="GO:0004803">
    <property type="term" value="F:transposase activity"/>
    <property type="evidence" value="ECO:0007669"/>
    <property type="project" value="InterPro"/>
</dbReference>
<dbReference type="InterPro" id="IPR002686">
    <property type="entry name" value="Transposase_17"/>
</dbReference>
<dbReference type="KEGG" id="phv:HU739_009610"/>
<dbReference type="Proteomes" id="UP000631521">
    <property type="component" value="Chromosome"/>
</dbReference>
<dbReference type="PANTHER" id="PTHR36966:SF1">
    <property type="entry name" value="REP-ASSOCIATED TYROSINE TRANSPOSASE"/>
    <property type="match status" value="1"/>
</dbReference>
<dbReference type="GO" id="GO:0006313">
    <property type="term" value="P:DNA transposition"/>
    <property type="evidence" value="ECO:0007669"/>
    <property type="project" value="InterPro"/>
</dbReference>
<evidence type="ECO:0000313" key="2">
    <source>
        <dbReference type="EMBL" id="QXI19224.1"/>
    </source>
</evidence>
<reference evidence="2 3" key="2">
    <citation type="journal article" date="2021" name="Microorganisms">
        <title>The Ever-Expanding Pseudomonas Genus: Description of 43 New Species and Partition of the Pseudomonas putida Group.</title>
        <authorList>
            <person name="Girard L."/>
            <person name="Lood C."/>
            <person name="Hofte M."/>
            <person name="Vandamme P."/>
            <person name="Rokni-Zadeh H."/>
            <person name="van Noort V."/>
            <person name="Lavigne R."/>
            <person name="De Mot R."/>
        </authorList>
    </citation>
    <scope>NUCLEOTIDE SEQUENCE [LARGE SCALE GENOMIC DNA]</scope>
    <source>
        <strain evidence="2 3">SWRI65</strain>
    </source>
</reference>
<feature type="domain" description="Transposase IS200-like" evidence="1">
    <location>
        <begin position="17"/>
        <end position="131"/>
    </location>
</feature>
<evidence type="ECO:0000259" key="1">
    <source>
        <dbReference type="SMART" id="SM01321"/>
    </source>
</evidence>
<dbReference type="RefSeq" id="WP_186551058.1">
    <property type="nucleotide sequence ID" value="NZ_CP077091.1"/>
</dbReference>
<dbReference type="EMBL" id="CP077091">
    <property type="protein sequence ID" value="QXI19224.1"/>
    <property type="molecule type" value="Genomic_DNA"/>
</dbReference>
<dbReference type="SMART" id="SM01321">
    <property type="entry name" value="Y1_Tnp"/>
    <property type="match status" value="1"/>
</dbReference>
<dbReference type="PANTHER" id="PTHR36966">
    <property type="entry name" value="REP-ASSOCIATED TYROSINE TRANSPOSASE"/>
    <property type="match status" value="1"/>
</dbReference>
<dbReference type="GO" id="GO:0043565">
    <property type="term" value="F:sequence-specific DNA binding"/>
    <property type="evidence" value="ECO:0007669"/>
    <property type="project" value="TreeGrafter"/>
</dbReference>
<proteinExistence type="predicted"/>
<dbReference type="InterPro" id="IPR036515">
    <property type="entry name" value="Transposase_17_sf"/>
</dbReference>
<dbReference type="InterPro" id="IPR052715">
    <property type="entry name" value="RAYT_transposase"/>
</dbReference>
<dbReference type="NCBIfam" id="NF047646">
    <property type="entry name" value="REP_Tyr_transpos"/>
    <property type="match status" value="1"/>
</dbReference>
<accession>A0A9E6P360</accession>
<evidence type="ECO:0000313" key="3">
    <source>
        <dbReference type="Proteomes" id="UP000631521"/>
    </source>
</evidence>